<dbReference type="NCBIfam" id="TIGR01451">
    <property type="entry name" value="B_ant_repeat"/>
    <property type="match status" value="3"/>
</dbReference>
<feature type="domain" description="Autotransporter" evidence="1">
    <location>
        <begin position="1320"/>
        <end position="1605"/>
    </location>
</feature>
<dbReference type="EMBL" id="UOFA01000301">
    <property type="protein sequence ID" value="VAW46701.1"/>
    <property type="molecule type" value="Genomic_DNA"/>
</dbReference>
<accession>A0A3B0VUM0</accession>
<dbReference type="Pfam" id="PF03797">
    <property type="entry name" value="Autotransporter"/>
    <property type="match status" value="1"/>
</dbReference>
<name>A0A3B0VUM0_9ZZZZ</name>
<dbReference type="Gene3D" id="2.40.128.130">
    <property type="entry name" value="Autotransporter beta-domain"/>
    <property type="match status" value="1"/>
</dbReference>
<dbReference type="Pfam" id="PF01345">
    <property type="entry name" value="DUF11"/>
    <property type="match status" value="7"/>
</dbReference>
<sequence>MKGFHYKIVKVFLLLVFAQAVVAQTDFDLSLGTPGDPLVFPSGGGVQTLTYTIANDINGMDEADGTTVNFFYSFEIFQVNVTSSDTNWTCSEITQQITCNYQTSFDAGTSSTLNFNFTPPLVDGFVNNAINATLTNVLGDPDPSNNNIITNMNFIAGGGTAEIDVTKSIVGGLTEVAQGGMLDYIVEVNNTGAGDAINVDLIDILPVGVSYNSHVVLGSNFSCSYVAPTVSCNASTLPNTASQDGVRITVVVDGAINSEVSNTATSTFSDSNSSDNTDNVLFNIIGSSDFSISKTVSGSDFTIGDAFTYVLSINSPTTSTVSPTDVLISDTLPVEVSYDSFLVGTLSGTTINCTHDGSATGGLFTCNTSGVPFPPGETATIDINVTAASASGNVDNSATVETAADADGTANNNNDSAMTVVINEPTTTITASKIASVAGVPVTQISYGQTFEYVLEVQNTGNNNAQNVVVTDTLPPEVSLVSTQSNGWSCSVGSDIDCVLDTLLTPGSTAQIVVEVIATSNTSINSITNTMEVNGDNTGPEVTTDKTVTLQSVQASLNLSQTPSPVDPNADADFSLLAVNTGTTDLNGLQINGQLPTGFTYNGFSGDAPWSCTENAGTVSCAYAGTFSSSTSTTVNLETTAPTPQANQSYSLDATLSANELSNDLTQSLTVAFRTSDVSVVMNSMPQQVAQGESFKHIIQINNSGNFDLVNVAAFYAAPEAVTVLAITGSDFICSNNLNIITCNNLQPLVVGNSTQIEIGLRVDDFVGLVGGSVSVNADGVNKTASTSTQIINNIENDLALTKTASVSQVGQNELFAYQFDVINLGSETQTAFSLTDQLPAGVVFQAATGNNWSCDGNNPLSCQFSGSLAAGGQTQLLIDVIAPSEIGIITNTANINLTQDENASNDTSSAVVNVVEGGTARADLAVVVEASNPGVLNTEQVSWRIEVSNAGPDEAENVIVSNTLPIGFVAGSVQVSNGAECTLLESSLMCEIATLAVNQSNEIILEGGFSSGFSGLVINTVEVQSDAIDNNPSNNSSTDQVTVTEVQNLNADLALELNTSNQQVQQGGVVDLSFTAKNLGPDRGINAKISGSLSGLIENVQLINTGGWMCQANNNGISCAYPGDLQVGMQAEISLRVQTQQVVQQSQPVLFNATIESDSMDSQPANNIIGFSNEVTRTPTEDEIFAIFQNSVGSAASDTVIQSIRNVSSYCARSFFMAIEGLCEEFIAGATPENGGAIINAMEELTPNEVVAQSNSAAEIISSQFRNVGSRLAQLRGGGGAGLSVAGLSGRYGNESIPIGMLSYLNQSEDQQAVSNINDFVSPWGFFVNGSISMGERDATGQELGFDFDTFGLTAGVDYRFSSTKVAGLALGYANFDSEIEGEAEMKSTGFTLTGYGSFYIKDNFYVDARISYGNPDFEQKRRINFAVDEIVIDRVAIGKTDSDQYSVAMSAGYHFNKNSWNITPNASLRYVRTTIDAFQESGAGGFNFAFGEQEVKSMVWSIGTSVSKAISLKNGVISPQFDINLSRETENDGGLLEARFIAAPDDEIFWIGTDEPDRTYGSAGVGLVFIAANGKQAYINYRSIFGLEGFTRGTINVGARFEF</sequence>
<dbReference type="SUPFAM" id="SSF103515">
    <property type="entry name" value="Autotransporter"/>
    <property type="match status" value="1"/>
</dbReference>
<dbReference type="InterPro" id="IPR001434">
    <property type="entry name" value="OmcB-like_DUF11"/>
</dbReference>
<protein>
    <submittedName>
        <fullName evidence="2">Internalin, putative</fullName>
    </submittedName>
</protein>
<evidence type="ECO:0000259" key="1">
    <source>
        <dbReference type="PROSITE" id="PS51208"/>
    </source>
</evidence>
<dbReference type="InterPro" id="IPR005546">
    <property type="entry name" value="Autotransporte_beta"/>
</dbReference>
<dbReference type="InterPro" id="IPR047589">
    <property type="entry name" value="DUF11_rpt"/>
</dbReference>
<dbReference type="InterPro" id="IPR036709">
    <property type="entry name" value="Autotransporte_beta_dom_sf"/>
</dbReference>
<reference evidence="2" key="1">
    <citation type="submission" date="2018-06" db="EMBL/GenBank/DDBJ databases">
        <authorList>
            <person name="Zhirakovskaya E."/>
        </authorList>
    </citation>
    <scope>NUCLEOTIDE SEQUENCE</scope>
</reference>
<dbReference type="PROSITE" id="PS51208">
    <property type="entry name" value="AUTOTRANSPORTER"/>
    <property type="match status" value="1"/>
</dbReference>
<dbReference type="PANTHER" id="PTHR34819">
    <property type="entry name" value="LARGE CYSTEINE-RICH PERIPLASMIC PROTEIN OMCB"/>
    <property type="match status" value="1"/>
</dbReference>
<dbReference type="SMART" id="SM00869">
    <property type="entry name" value="Autotransporter"/>
    <property type="match status" value="1"/>
</dbReference>
<dbReference type="InterPro" id="IPR051172">
    <property type="entry name" value="Chlamydia_OmcB"/>
</dbReference>
<organism evidence="2">
    <name type="scientific">hydrothermal vent metagenome</name>
    <dbReference type="NCBI Taxonomy" id="652676"/>
    <lineage>
        <taxon>unclassified sequences</taxon>
        <taxon>metagenomes</taxon>
        <taxon>ecological metagenomes</taxon>
    </lineage>
</organism>
<proteinExistence type="predicted"/>
<gene>
    <name evidence="2" type="ORF">MNBD_GAMMA02-1278</name>
</gene>
<dbReference type="PANTHER" id="PTHR34819:SF3">
    <property type="entry name" value="CELL SURFACE PROTEIN"/>
    <property type="match status" value="1"/>
</dbReference>
<evidence type="ECO:0000313" key="2">
    <source>
        <dbReference type="EMBL" id="VAW46701.1"/>
    </source>
</evidence>